<sequence>MSDNLSVLVLHLREQLLAAAVAAPHLELYVLVDPTLGDTFRGLPTYDERTSLPIRYRELKAEHRPYLLRLGDFGRDEAIERSVSAAIAEVVGVSQGAPHARTVCGWLQSAMPNPVLASHLASHAVLSGSGGPRLLRFWDPRVMDMLATLLTPGQRVRLLRRVERMCWLGRDARLRDLVGSDGGTGGSEGASRDWLDTTQLKLLSEAAIVNRVLDVLKDTEHDLSTIDSCELARSIQRGSLRWDLRSERDRVMYGVYCVLGGDGFDQRAEVAEAMQQATRKGASVMTALEQFDGYDWRGNRSQSRPHAPAKTI</sequence>
<dbReference type="RefSeq" id="WP_332616443.1">
    <property type="nucleotide sequence ID" value="NZ_JAXGFP010000003.1"/>
</dbReference>
<reference evidence="2 3" key="1">
    <citation type="journal article" date="2016" name="Int. J. Syst. Evol. Microbiol.">
        <title>Lysobacter erysipheiresistens sp. nov., an antagonist of powdery mildew, isolated from tobacco-cultivated soil.</title>
        <authorList>
            <person name="Xie B."/>
            <person name="Li T."/>
            <person name="Lin X."/>
            <person name="Wang C.J."/>
            <person name="Chen Y.J."/>
            <person name="Liu W.J."/>
            <person name="Zhao Z.W."/>
        </authorList>
    </citation>
    <scope>NUCLEOTIDE SEQUENCE [LARGE SCALE GENOMIC DNA]</scope>
    <source>
        <strain evidence="2 3">RS-LYSO-3</strain>
    </source>
</reference>
<dbReference type="EMBL" id="JAXGFP010000003">
    <property type="protein sequence ID" value="MEG3183977.1"/>
    <property type="molecule type" value="Genomic_DNA"/>
</dbReference>
<comment type="caution">
    <text evidence="2">The sequence shown here is derived from an EMBL/GenBank/DDBJ whole genome shotgun (WGS) entry which is preliminary data.</text>
</comment>
<dbReference type="Pfam" id="PF13503">
    <property type="entry name" value="DUF4123"/>
    <property type="match status" value="1"/>
</dbReference>
<evidence type="ECO:0000313" key="2">
    <source>
        <dbReference type="EMBL" id="MEG3183977.1"/>
    </source>
</evidence>
<organism evidence="2 3">
    <name type="scientific">Novilysobacter erysipheiresistens</name>
    <dbReference type="NCBI Taxonomy" id="1749332"/>
    <lineage>
        <taxon>Bacteria</taxon>
        <taxon>Pseudomonadati</taxon>
        <taxon>Pseudomonadota</taxon>
        <taxon>Gammaproteobacteria</taxon>
        <taxon>Lysobacterales</taxon>
        <taxon>Lysobacteraceae</taxon>
        <taxon>Novilysobacter</taxon>
    </lineage>
</organism>
<dbReference type="Proteomes" id="UP001355056">
    <property type="component" value="Unassembled WGS sequence"/>
</dbReference>
<gene>
    <name evidence="2" type="ORF">SNE34_08140</name>
</gene>
<dbReference type="InterPro" id="IPR025391">
    <property type="entry name" value="DUF4123"/>
</dbReference>
<evidence type="ECO:0000313" key="3">
    <source>
        <dbReference type="Proteomes" id="UP001355056"/>
    </source>
</evidence>
<evidence type="ECO:0000259" key="1">
    <source>
        <dbReference type="Pfam" id="PF13503"/>
    </source>
</evidence>
<feature type="domain" description="DUF4123" evidence="1">
    <location>
        <begin position="65"/>
        <end position="155"/>
    </location>
</feature>
<protein>
    <submittedName>
        <fullName evidence="2">DUF4123 domain-containing protein</fullName>
    </submittedName>
</protein>
<accession>A0ABU7YYD9</accession>
<proteinExistence type="predicted"/>
<name>A0ABU7YYD9_9GAMM</name>
<keyword evidence="3" id="KW-1185">Reference proteome</keyword>